<comment type="caution">
    <text evidence="5">The sequence shown here is derived from an EMBL/GenBank/DDBJ whole genome shotgun (WGS) entry which is preliminary data.</text>
</comment>
<evidence type="ECO:0000256" key="2">
    <source>
        <dbReference type="ARBA" id="ARBA00023136"/>
    </source>
</evidence>
<organism evidence="5 6">
    <name type="scientific">Pseudonocardia parietis</name>
    <dbReference type="NCBI Taxonomy" id="570936"/>
    <lineage>
        <taxon>Bacteria</taxon>
        <taxon>Bacillati</taxon>
        <taxon>Actinomycetota</taxon>
        <taxon>Actinomycetes</taxon>
        <taxon>Pseudonocardiales</taxon>
        <taxon>Pseudonocardiaceae</taxon>
        <taxon>Pseudonocardia</taxon>
    </lineage>
</organism>
<keyword evidence="4" id="KW-0812">Transmembrane</keyword>
<comment type="subcellular location">
    <subcellularLocation>
        <location evidence="1">Membrane</location>
    </subcellularLocation>
</comment>
<evidence type="ECO:0000313" key="6">
    <source>
        <dbReference type="Proteomes" id="UP001519295"/>
    </source>
</evidence>
<accession>A0ABS4VLK4</accession>
<protein>
    <submittedName>
        <fullName evidence="5">Mce-associated membrane protein</fullName>
    </submittedName>
</protein>
<feature type="compositionally biased region" description="Polar residues" evidence="3">
    <location>
        <begin position="8"/>
        <end position="25"/>
    </location>
</feature>
<keyword evidence="2 4" id="KW-0472">Membrane</keyword>
<evidence type="ECO:0000256" key="1">
    <source>
        <dbReference type="ARBA" id="ARBA00004370"/>
    </source>
</evidence>
<evidence type="ECO:0000256" key="4">
    <source>
        <dbReference type="SAM" id="Phobius"/>
    </source>
</evidence>
<name>A0ABS4VLK4_9PSEU</name>
<dbReference type="PANTHER" id="PTHR37042">
    <property type="entry name" value="OUTER MEMBRANE PROTEIN RV1973"/>
    <property type="match status" value="1"/>
</dbReference>
<dbReference type="Proteomes" id="UP001519295">
    <property type="component" value="Unassembled WGS sequence"/>
</dbReference>
<proteinExistence type="predicted"/>
<evidence type="ECO:0000256" key="3">
    <source>
        <dbReference type="SAM" id="MobiDB-lite"/>
    </source>
</evidence>
<reference evidence="5 6" key="1">
    <citation type="submission" date="2021-03" db="EMBL/GenBank/DDBJ databases">
        <title>Sequencing the genomes of 1000 actinobacteria strains.</title>
        <authorList>
            <person name="Klenk H.-P."/>
        </authorList>
    </citation>
    <scope>NUCLEOTIDE SEQUENCE [LARGE SCALE GENOMIC DNA]</scope>
    <source>
        <strain evidence="5 6">DSM 45256</strain>
    </source>
</reference>
<dbReference type="PANTHER" id="PTHR37042:SF4">
    <property type="entry name" value="OUTER MEMBRANE PROTEIN RV1973"/>
    <property type="match status" value="1"/>
</dbReference>
<keyword evidence="6" id="KW-1185">Reference proteome</keyword>
<feature type="transmembrane region" description="Helical" evidence="4">
    <location>
        <begin position="53"/>
        <end position="75"/>
    </location>
</feature>
<dbReference type="EMBL" id="JAGINU010000001">
    <property type="protein sequence ID" value="MBP2364806.1"/>
    <property type="molecule type" value="Genomic_DNA"/>
</dbReference>
<evidence type="ECO:0000313" key="5">
    <source>
        <dbReference type="EMBL" id="MBP2364806.1"/>
    </source>
</evidence>
<dbReference type="RefSeq" id="WP_210024819.1">
    <property type="nucleotide sequence ID" value="NZ_JAGINU010000001.1"/>
</dbReference>
<gene>
    <name evidence="5" type="ORF">JOF36_000502</name>
</gene>
<sequence length="208" mass="21913">MTERNGESVDTTGTAQQEPTGTGSRTVAERIRGAGTAPIRLVRRRFEHRPRQVLAGLTVAVTVCAVLAGGFWTLALVDAASRSARTDAVDAAARTTTALLSYDPQSVDGVVERVGGELTPEFRADYGVLISQVVAPATAEQQVTTEAQVVGSALVPEESRGDRVVALLFVNQTTRAAEDGAPRVAGSRVEVTMNNVDSRWLVAGITPV</sequence>
<keyword evidence="4" id="KW-1133">Transmembrane helix</keyword>
<feature type="region of interest" description="Disordered" evidence="3">
    <location>
        <begin position="1"/>
        <end position="29"/>
    </location>
</feature>